<accession>A0A9X9LJY8</accession>
<name>A0A9X9LJY8_GULGU</name>
<organism evidence="2 3">
    <name type="scientific">Gulo gulo</name>
    <name type="common">Wolverine</name>
    <name type="synonym">Gluton</name>
    <dbReference type="NCBI Taxonomy" id="48420"/>
    <lineage>
        <taxon>Eukaryota</taxon>
        <taxon>Metazoa</taxon>
        <taxon>Chordata</taxon>
        <taxon>Craniata</taxon>
        <taxon>Vertebrata</taxon>
        <taxon>Euteleostomi</taxon>
        <taxon>Mammalia</taxon>
        <taxon>Eutheria</taxon>
        <taxon>Laurasiatheria</taxon>
        <taxon>Carnivora</taxon>
        <taxon>Caniformia</taxon>
        <taxon>Musteloidea</taxon>
        <taxon>Mustelidae</taxon>
        <taxon>Guloninae</taxon>
        <taxon>Gulo</taxon>
    </lineage>
</organism>
<evidence type="ECO:0000256" key="1">
    <source>
        <dbReference type="SAM" id="MobiDB-lite"/>
    </source>
</evidence>
<evidence type="ECO:0000313" key="3">
    <source>
        <dbReference type="Proteomes" id="UP000269945"/>
    </source>
</evidence>
<evidence type="ECO:0008006" key="4">
    <source>
        <dbReference type="Google" id="ProtNLM"/>
    </source>
</evidence>
<keyword evidence="3" id="KW-1185">Reference proteome</keyword>
<dbReference type="AlphaFoldDB" id="A0A9X9LJY8"/>
<sequence length="144" mass="15346">MNMCFAKELNKKGLKEMQADTAKTMSTCAKAIRALIKPNEINPRSQNVAATSSIDLPTSFTPSSGKVFMLFSPRIPGSGGERPRLKTRPRVSCGSSSGFQRCLRPQGGSSVETSVSQCEGGRTGAAPELLSASDFCLRPPMVFA</sequence>
<gene>
    <name evidence="2" type="ORF">BN2614_LOCUS1</name>
</gene>
<dbReference type="Proteomes" id="UP000269945">
    <property type="component" value="Unassembled WGS sequence"/>
</dbReference>
<protein>
    <recommendedName>
        <fullName evidence="4">60S ribosomal protein L29</fullName>
    </recommendedName>
</protein>
<comment type="caution">
    <text evidence="2">The sequence shown here is derived from an EMBL/GenBank/DDBJ whole genome shotgun (WGS) entry which is preliminary data.</text>
</comment>
<feature type="region of interest" description="Disordered" evidence="1">
    <location>
        <begin position="73"/>
        <end position="99"/>
    </location>
</feature>
<dbReference type="EMBL" id="CYRY02005669">
    <property type="protein sequence ID" value="VCW70068.1"/>
    <property type="molecule type" value="Genomic_DNA"/>
</dbReference>
<reference evidence="2 3" key="1">
    <citation type="submission" date="2018-10" db="EMBL/GenBank/DDBJ databases">
        <authorList>
            <person name="Ekblom R."/>
            <person name="Jareborg N."/>
        </authorList>
    </citation>
    <scope>NUCLEOTIDE SEQUENCE [LARGE SCALE GENOMIC DNA]</scope>
    <source>
        <tissue evidence="2">Muscle</tissue>
    </source>
</reference>
<evidence type="ECO:0000313" key="2">
    <source>
        <dbReference type="EMBL" id="VCW70068.1"/>
    </source>
</evidence>
<proteinExistence type="predicted"/>